<keyword evidence="11" id="KW-0496">Mitochondrion</keyword>
<keyword evidence="7" id="KW-0809">Transit peptide</keyword>
<dbReference type="GO" id="GO:0034986">
    <property type="term" value="F:iron chaperone activity"/>
    <property type="evidence" value="ECO:0007669"/>
    <property type="project" value="TreeGrafter"/>
</dbReference>
<evidence type="ECO:0000256" key="1">
    <source>
        <dbReference type="ARBA" id="ARBA00004173"/>
    </source>
</evidence>
<dbReference type="GO" id="GO:0051537">
    <property type="term" value="F:2 iron, 2 sulfur cluster binding"/>
    <property type="evidence" value="ECO:0007669"/>
    <property type="project" value="TreeGrafter"/>
</dbReference>
<protein>
    <recommendedName>
        <fullName evidence="3">ferroxidase</fullName>
        <ecNumber evidence="3">1.16.3.1</ecNumber>
    </recommendedName>
</protein>
<comment type="similarity">
    <text evidence="2">Belongs to the frataxin family.</text>
</comment>
<evidence type="ECO:0000256" key="3">
    <source>
        <dbReference type="ARBA" id="ARBA00013107"/>
    </source>
</evidence>
<keyword evidence="4" id="KW-0409">Iron storage</keyword>
<dbReference type="PRINTS" id="PR00904">
    <property type="entry name" value="FRATAXIN"/>
</dbReference>
<evidence type="ECO:0000256" key="5">
    <source>
        <dbReference type="ARBA" id="ARBA00022448"/>
    </source>
</evidence>
<evidence type="ECO:0000256" key="8">
    <source>
        <dbReference type="ARBA" id="ARBA00023002"/>
    </source>
</evidence>
<comment type="subcellular location">
    <subcellularLocation>
        <location evidence="1">Mitochondrion</location>
    </subcellularLocation>
</comment>
<dbReference type="PANTHER" id="PTHR16821:SF2">
    <property type="entry name" value="FRATAXIN, MITOCHONDRIAL"/>
    <property type="match status" value="1"/>
</dbReference>
<name>A0A8H7PYJ9_9FUNG</name>
<dbReference type="CDD" id="cd00503">
    <property type="entry name" value="Frataxin"/>
    <property type="match status" value="1"/>
</dbReference>
<dbReference type="Proteomes" id="UP000612746">
    <property type="component" value="Unassembled WGS sequence"/>
</dbReference>
<dbReference type="EC" id="1.16.3.1" evidence="3"/>
<dbReference type="GO" id="GO:0006879">
    <property type="term" value="P:intracellular iron ion homeostasis"/>
    <property type="evidence" value="ECO:0007669"/>
    <property type="project" value="UniProtKB-KW"/>
</dbReference>
<dbReference type="GO" id="GO:0008198">
    <property type="term" value="F:ferrous iron binding"/>
    <property type="evidence" value="ECO:0007669"/>
    <property type="project" value="TreeGrafter"/>
</dbReference>
<dbReference type="GO" id="GO:0004322">
    <property type="term" value="F:ferroxidase activity"/>
    <property type="evidence" value="ECO:0007669"/>
    <property type="project" value="UniProtKB-EC"/>
</dbReference>
<keyword evidence="8" id="KW-0560">Oxidoreductase</keyword>
<dbReference type="GO" id="GO:0005739">
    <property type="term" value="C:mitochondrion"/>
    <property type="evidence" value="ECO:0007669"/>
    <property type="project" value="UniProtKB-SubCell"/>
</dbReference>
<reference evidence="13" key="1">
    <citation type="submission" date="2020-12" db="EMBL/GenBank/DDBJ databases">
        <title>Metabolic potential, ecology and presence of endohyphal bacteria is reflected in genomic diversity of Mucoromycotina.</title>
        <authorList>
            <person name="Muszewska A."/>
            <person name="Okrasinska A."/>
            <person name="Steczkiewicz K."/>
            <person name="Drgas O."/>
            <person name="Orlowska M."/>
            <person name="Perlinska-Lenart U."/>
            <person name="Aleksandrzak-Piekarczyk T."/>
            <person name="Szatraj K."/>
            <person name="Zielenkiewicz U."/>
            <person name="Pilsyk S."/>
            <person name="Malc E."/>
            <person name="Mieczkowski P."/>
            <person name="Kruszewska J.S."/>
            <person name="Biernat P."/>
            <person name="Pawlowska J."/>
        </authorList>
    </citation>
    <scope>NUCLEOTIDE SEQUENCE</scope>
    <source>
        <strain evidence="13">WA0000051536</strain>
    </source>
</reference>
<evidence type="ECO:0000256" key="7">
    <source>
        <dbReference type="ARBA" id="ARBA00022946"/>
    </source>
</evidence>
<dbReference type="InterPro" id="IPR036524">
    <property type="entry name" value="Frataxin/CyaY_sf"/>
</dbReference>
<evidence type="ECO:0000313" key="13">
    <source>
        <dbReference type="EMBL" id="KAG2181819.1"/>
    </source>
</evidence>
<evidence type="ECO:0000256" key="10">
    <source>
        <dbReference type="ARBA" id="ARBA00023065"/>
    </source>
</evidence>
<sequence>MSQARIGATVFRLAARHCPRVGTSIVRQAMLSTSAAASRPQWSTPVHHFSRQSYTTQAYTAADLTPGHYHKVADHTLEGILEVLETIGDEHDIDGYDVEYSQGVLTLKLGSGGTYVLNKQPPNKQIWLSSPKSGPKRYDYDTASGKWFYARDNHTIDEVLNNELSDILGFDVKLLD</sequence>
<dbReference type="Gene3D" id="3.30.920.10">
    <property type="entry name" value="Frataxin/CyaY"/>
    <property type="match status" value="1"/>
</dbReference>
<dbReference type="NCBIfam" id="TIGR03422">
    <property type="entry name" value="mito_frataxin"/>
    <property type="match status" value="1"/>
</dbReference>
<keyword evidence="6" id="KW-0410">Iron transport</keyword>
<dbReference type="InterPro" id="IPR017789">
    <property type="entry name" value="Frataxin"/>
</dbReference>
<dbReference type="InterPro" id="IPR020895">
    <property type="entry name" value="Frataxin_CS"/>
</dbReference>
<proteinExistence type="inferred from homology"/>
<keyword evidence="10" id="KW-0406">Ion transport</keyword>
<dbReference type="EMBL" id="JAEPRA010000008">
    <property type="protein sequence ID" value="KAG2181819.1"/>
    <property type="molecule type" value="Genomic_DNA"/>
</dbReference>
<evidence type="ECO:0000256" key="9">
    <source>
        <dbReference type="ARBA" id="ARBA00023004"/>
    </source>
</evidence>
<evidence type="ECO:0000256" key="6">
    <source>
        <dbReference type="ARBA" id="ARBA00022496"/>
    </source>
</evidence>
<evidence type="ECO:0000256" key="2">
    <source>
        <dbReference type="ARBA" id="ARBA00008183"/>
    </source>
</evidence>
<dbReference type="GO" id="GO:0016226">
    <property type="term" value="P:iron-sulfur cluster assembly"/>
    <property type="evidence" value="ECO:0007669"/>
    <property type="project" value="InterPro"/>
</dbReference>
<dbReference type="PANTHER" id="PTHR16821">
    <property type="entry name" value="FRATAXIN"/>
    <property type="match status" value="1"/>
</dbReference>
<evidence type="ECO:0000256" key="12">
    <source>
        <dbReference type="ARBA" id="ARBA00047990"/>
    </source>
</evidence>
<dbReference type="PROSITE" id="PS01344">
    <property type="entry name" value="FRATAXIN_1"/>
    <property type="match status" value="1"/>
</dbReference>
<evidence type="ECO:0000313" key="14">
    <source>
        <dbReference type="Proteomes" id="UP000612746"/>
    </source>
</evidence>
<comment type="catalytic activity">
    <reaction evidence="12">
        <text>4 Fe(2+) + O2 + 4 H(+) = 4 Fe(3+) + 2 H2O</text>
        <dbReference type="Rhea" id="RHEA:11148"/>
        <dbReference type="ChEBI" id="CHEBI:15377"/>
        <dbReference type="ChEBI" id="CHEBI:15378"/>
        <dbReference type="ChEBI" id="CHEBI:15379"/>
        <dbReference type="ChEBI" id="CHEBI:29033"/>
        <dbReference type="ChEBI" id="CHEBI:29034"/>
        <dbReference type="EC" id="1.16.3.1"/>
    </reaction>
</comment>
<dbReference type="GO" id="GO:0006826">
    <property type="term" value="P:iron ion transport"/>
    <property type="evidence" value="ECO:0007669"/>
    <property type="project" value="UniProtKB-KW"/>
</dbReference>
<accession>A0A8H7PYJ9</accession>
<dbReference type="SUPFAM" id="SSF55387">
    <property type="entry name" value="Frataxin/Nqo15-like"/>
    <property type="match status" value="1"/>
</dbReference>
<keyword evidence="9" id="KW-0408">Iron</keyword>
<comment type="caution">
    <text evidence="13">The sequence shown here is derived from an EMBL/GenBank/DDBJ whole genome shotgun (WGS) entry which is preliminary data.</text>
</comment>
<organism evidence="13 14">
    <name type="scientific">Umbelopsis vinacea</name>
    <dbReference type="NCBI Taxonomy" id="44442"/>
    <lineage>
        <taxon>Eukaryota</taxon>
        <taxon>Fungi</taxon>
        <taxon>Fungi incertae sedis</taxon>
        <taxon>Mucoromycota</taxon>
        <taxon>Mucoromycotina</taxon>
        <taxon>Umbelopsidomycetes</taxon>
        <taxon>Umbelopsidales</taxon>
        <taxon>Umbelopsidaceae</taxon>
        <taxon>Umbelopsis</taxon>
    </lineage>
</organism>
<dbReference type="Pfam" id="PF01491">
    <property type="entry name" value="Frataxin_Cyay"/>
    <property type="match status" value="1"/>
</dbReference>
<dbReference type="InterPro" id="IPR002908">
    <property type="entry name" value="Frataxin/CyaY"/>
</dbReference>
<dbReference type="NCBIfam" id="TIGR03421">
    <property type="entry name" value="FeS_CyaY"/>
    <property type="match status" value="1"/>
</dbReference>
<dbReference type="SMART" id="SM01219">
    <property type="entry name" value="Frataxin_Cyay"/>
    <property type="match status" value="1"/>
</dbReference>
<dbReference type="PROSITE" id="PS50810">
    <property type="entry name" value="FRATAXIN_2"/>
    <property type="match status" value="1"/>
</dbReference>
<evidence type="ECO:0000256" key="4">
    <source>
        <dbReference type="ARBA" id="ARBA00022434"/>
    </source>
</evidence>
<dbReference type="GO" id="GO:0008199">
    <property type="term" value="F:ferric iron binding"/>
    <property type="evidence" value="ECO:0007669"/>
    <property type="project" value="InterPro"/>
</dbReference>
<evidence type="ECO:0000256" key="11">
    <source>
        <dbReference type="ARBA" id="ARBA00023128"/>
    </source>
</evidence>
<dbReference type="OrthoDB" id="1897642at2759"/>
<gene>
    <name evidence="13" type="ORF">INT44_008635</name>
</gene>
<dbReference type="AlphaFoldDB" id="A0A8H7PYJ9"/>
<keyword evidence="14" id="KW-1185">Reference proteome</keyword>
<keyword evidence="5" id="KW-0813">Transport</keyword>